<dbReference type="Proteomes" id="UP000024635">
    <property type="component" value="Unassembled WGS sequence"/>
</dbReference>
<comment type="caution">
    <text evidence="1">The sequence shown here is derived from an EMBL/GenBank/DDBJ whole genome shotgun (WGS) entry which is preliminary data.</text>
</comment>
<reference evidence="2" key="1">
    <citation type="journal article" date="2015" name="Nat. Genet.">
        <title>The genome and transcriptome of the zoonotic hookworm Ancylostoma ceylanicum identify infection-specific gene families.</title>
        <authorList>
            <person name="Schwarz E.M."/>
            <person name="Hu Y."/>
            <person name="Antoshechkin I."/>
            <person name="Miller M.M."/>
            <person name="Sternberg P.W."/>
            <person name="Aroian R.V."/>
        </authorList>
    </citation>
    <scope>NUCLEOTIDE SEQUENCE</scope>
    <source>
        <strain evidence="2">HY135</strain>
    </source>
</reference>
<evidence type="ECO:0000313" key="2">
    <source>
        <dbReference type="Proteomes" id="UP000024635"/>
    </source>
</evidence>
<protein>
    <submittedName>
        <fullName evidence="1">Uncharacterized protein</fullName>
    </submittedName>
</protein>
<keyword evidence="2" id="KW-1185">Reference proteome</keyword>
<sequence length="40" mass="4648">MRNLWLIVLQLPHLLLAANILFLNTWNSKSHGLSMKFLAE</sequence>
<proteinExistence type="predicted"/>
<dbReference type="EMBL" id="JARK01000769">
    <property type="protein sequence ID" value="EYC35055.1"/>
    <property type="molecule type" value="Genomic_DNA"/>
</dbReference>
<evidence type="ECO:0000313" key="1">
    <source>
        <dbReference type="EMBL" id="EYC35055.1"/>
    </source>
</evidence>
<organism evidence="1 2">
    <name type="scientific">Ancylostoma ceylanicum</name>
    <dbReference type="NCBI Taxonomy" id="53326"/>
    <lineage>
        <taxon>Eukaryota</taxon>
        <taxon>Metazoa</taxon>
        <taxon>Ecdysozoa</taxon>
        <taxon>Nematoda</taxon>
        <taxon>Chromadorea</taxon>
        <taxon>Rhabditida</taxon>
        <taxon>Rhabditina</taxon>
        <taxon>Rhabditomorpha</taxon>
        <taxon>Strongyloidea</taxon>
        <taxon>Ancylostomatidae</taxon>
        <taxon>Ancylostomatinae</taxon>
        <taxon>Ancylostoma</taxon>
    </lineage>
</organism>
<gene>
    <name evidence="1" type="primary">Acey_s1170.g3722</name>
    <name evidence="1" type="ORF">Y032_1170g3722</name>
</gene>
<accession>A0A016W625</accession>
<name>A0A016W625_9BILA</name>
<dbReference type="AlphaFoldDB" id="A0A016W625"/>
<feature type="non-terminal residue" evidence="1">
    <location>
        <position position="1"/>
    </location>
</feature>